<accession>A0ABU9U9W8</accession>
<name>A0ABU9U9W8_9SPIR</name>
<keyword evidence="2" id="KW-1185">Reference proteome</keyword>
<protein>
    <submittedName>
        <fullName evidence="1">Methyltransferase domain-containing protein</fullName>
    </submittedName>
</protein>
<dbReference type="Proteomes" id="UP001466331">
    <property type="component" value="Unassembled WGS sequence"/>
</dbReference>
<dbReference type="InterPro" id="IPR029063">
    <property type="entry name" value="SAM-dependent_MTases_sf"/>
</dbReference>
<comment type="caution">
    <text evidence="1">The sequence shown here is derived from an EMBL/GenBank/DDBJ whole genome shotgun (WGS) entry which is preliminary data.</text>
</comment>
<evidence type="ECO:0000313" key="2">
    <source>
        <dbReference type="Proteomes" id="UP001466331"/>
    </source>
</evidence>
<keyword evidence="1" id="KW-0489">Methyltransferase</keyword>
<evidence type="ECO:0000313" key="1">
    <source>
        <dbReference type="EMBL" id="MEM5947464.1"/>
    </source>
</evidence>
<reference evidence="1 2" key="1">
    <citation type="submission" date="2024-03" db="EMBL/GenBank/DDBJ databases">
        <title>Ignisphaera cupida sp. nov., a hyperthermophilic hydrolytic archaeon from a hot spring of Kamchatka, and proposal of Ignisphaeraceae fam. nov.</title>
        <authorList>
            <person name="Podosokorskaya O.A."/>
            <person name="Elcheninov A.G."/>
            <person name="Maltseva A.I."/>
            <person name="Zayulina K.S."/>
            <person name="Novikov A."/>
            <person name="Merkel A.Y."/>
        </authorList>
    </citation>
    <scope>NUCLEOTIDE SEQUENCE [LARGE SCALE GENOMIC DNA]</scope>
    <source>
        <strain evidence="1 2">38H-sp</strain>
    </source>
</reference>
<gene>
    <name evidence="1" type="ORF">WKV44_02795</name>
</gene>
<dbReference type="GO" id="GO:0032259">
    <property type="term" value="P:methylation"/>
    <property type="evidence" value="ECO:0007669"/>
    <property type="project" value="UniProtKB-KW"/>
</dbReference>
<dbReference type="RefSeq" id="WP_420068912.1">
    <property type="nucleotide sequence ID" value="NZ_JBCHKQ010000001.1"/>
</dbReference>
<keyword evidence="1" id="KW-0808">Transferase</keyword>
<dbReference type="EMBL" id="JBCHKQ010000001">
    <property type="protein sequence ID" value="MEM5947464.1"/>
    <property type="molecule type" value="Genomic_DNA"/>
</dbReference>
<proteinExistence type="predicted"/>
<organism evidence="1 2">
    <name type="scientific">Rarispira pelagica</name>
    <dbReference type="NCBI Taxonomy" id="3141764"/>
    <lineage>
        <taxon>Bacteria</taxon>
        <taxon>Pseudomonadati</taxon>
        <taxon>Spirochaetota</taxon>
        <taxon>Spirochaetia</taxon>
        <taxon>Winmispirales</taxon>
        <taxon>Winmispiraceae</taxon>
        <taxon>Rarispira</taxon>
    </lineage>
</organism>
<sequence>MMEIDLDKLDIDNNNKEEIAKLLKKQNPAISDDLEQMWYLMDLVWDQYGCNNKKLDWEKVAQFYSDPVWILNGLFIEHHELSMRHRNYISDWIVDNGFRKVIDYGGGFGTLARLIAEKDRHITVDVFEPHPSEYSLKRIKSYTNINFIDKIIDVYDCLISTDVLEHVNDPLEIFYIMIKNVKRGGYLIIANNFFPVIKCHLPHTFHFRYTFNMFAKLMGLEVVGLLQGSHATIFKKINDIKPNWATIRFYEMLSKLIFPLIEISKRVLKPIKRLLRI</sequence>
<dbReference type="Pfam" id="PF13489">
    <property type="entry name" value="Methyltransf_23"/>
    <property type="match status" value="1"/>
</dbReference>
<dbReference type="GO" id="GO:0008168">
    <property type="term" value="F:methyltransferase activity"/>
    <property type="evidence" value="ECO:0007669"/>
    <property type="project" value="UniProtKB-KW"/>
</dbReference>
<dbReference type="Gene3D" id="3.40.50.150">
    <property type="entry name" value="Vaccinia Virus protein VP39"/>
    <property type="match status" value="1"/>
</dbReference>
<dbReference type="SUPFAM" id="SSF53335">
    <property type="entry name" value="S-adenosyl-L-methionine-dependent methyltransferases"/>
    <property type="match status" value="1"/>
</dbReference>